<keyword evidence="2" id="KW-1185">Reference proteome</keyword>
<sequence>MAAASSTAGPDASEGETERQWEAFAPHLPHAFADGDRVFVMKSRGGQRGSRPFAAAYIVGEATEDGRRTVVYKDGSTYAARPALLVPIRGGGPLTLFTATTRAYRLAAATQDVGTKTLEVGCDQGEATRRLVARGCAVLAVDKAADRMRTARDAAPGATFLVCDVLCEPDRVEGKYSSVFVDINGSRAYDTVLKCVRWAERRWPAALVVVKSSEAMRMHFPGAIEVSAPARQRA</sequence>
<dbReference type="InterPro" id="IPR029063">
    <property type="entry name" value="SAM-dependent_MTases_sf"/>
</dbReference>
<proteinExistence type="predicted"/>
<evidence type="ECO:0000313" key="1">
    <source>
        <dbReference type="EMBL" id="CAH0377982.1"/>
    </source>
</evidence>
<dbReference type="SUPFAM" id="SSF53335">
    <property type="entry name" value="S-adenosyl-L-methionine-dependent methyltransferases"/>
    <property type="match status" value="1"/>
</dbReference>
<comment type="caution">
    <text evidence="1">The sequence shown here is derived from an EMBL/GenBank/DDBJ whole genome shotgun (WGS) entry which is preliminary data.</text>
</comment>
<name>A0A8J2SUT4_9STRA</name>
<dbReference type="EMBL" id="CAKKNE010000005">
    <property type="protein sequence ID" value="CAH0377982.1"/>
    <property type="molecule type" value="Genomic_DNA"/>
</dbReference>
<dbReference type="Gene3D" id="3.40.50.150">
    <property type="entry name" value="Vaccinia Virus protein VP39"/>
    <property type="match status" value="1"/>
</dbReference>
<accession>A0A8J2SUT4</accession>
<dbReference type="OrthoDB" id="192907at2759"/>
<dbReference type="Proteomes" id="UP000789595">
    <property type="component" value="Unassembled WGS sequence"/>
</dbReference>
<evidence type="ECO:0000313" key="2">
    <source>
        <dbReference type="Proteomes" id="UP000789595"/>
    </source>
</evidence>
<protein>
    <submittedName>
        <fullName evidence="1">Uncharacterized protein</fullName>
    </submittedName>
</protein>
<dbReference type="CDD" id="cd02440">
    <property type="entry name" value="AdoMet_MTases"/>
    <property type="match status" value="1"/>
</dbReference>
<dbReference type="AlphaFoldDB" id="A0A8J2SUT4"/>
<reference evidence="1" key="1">
    <citation type="submission" date="2021-11" db="EMBL/GenBank/DDBJ databases">
        <authorList>
            <consortium name="Genoscope - CEA"/>
            <person name="William W."/>
        </authorList>
    </citation>
    <scope>NUCLEOTIDE SEQUENCE</scope>
</reference>
<organism evidence="1 2">
    <name type="scientific">Pelagomonas calceolata</name>
    <dbReference type="NCBI Taxonomy" id="35677"/>
    <lineage>
        <taxon>Eukaryota</taxon>
        <taxon>Sar</taxon>
        <taxon>Stramenopiles</taxon>
        <taxon>Ochrophyta</taxon>
        <taxon>Pelagophyceae</taxon>
        <taxon>Pelagomonadales</taxon>
        <taxon>Pelagomonadaceae</taxon>
        <taxon>Pelagomonas</taxon>
    </lineage>
</organism>
<gene>
    <name evidence="1" type="ORF">PECAL_5P25000</name>
</gene>